<protein>
    <submittedName>
        <fullName evidence="2">Uncharacterized protein</fullName>
    </submittedName>
</protein>
<proteinExistence type="predicted"/>
<accession>A0AC35GVB9</accession>
<evidence type="ECO:0000313" key="2">
    <source>
        <dbReference type="WBParaSite" id="PS1159_v2.g9210.t1"/>
    </source>
</evidence>
<reference evidence="2" key="1">
    <citation type="submission" date="2022-11" db="UniProtKB">
        <authorList>
            <consortium name="WormBaseParasite"/>
        </authorList>
    </citation>
    <scope>IDENTIFICATION</scope>
</reference>
<name>A0AC35GVB9_9BILA</name>
<dbReference type="WBParaSite" id="PS1159_v2.g9210.t1">
    <property type="protein sequence ID" value="PS1159_v2.g9210.t1"/>
    <property type="gene ID" value="PS1159_v2.g9210"/>
</dbReference>
<dbReference type="Proteomes" id="UP000887580">
    <property type="component" value="Unplaced"/>
</dbReference>
<evidence type="ECO:0000313" key="1">
    <source>
        <dbReference type="Proteomes" id="UP000887580"/>
    </source>
</evidence>
<organism evidence="1 2">
    <name type="scientific">Panagrolaimus sp. PS1159</name>
    <dbReference type="NCBI Taxonomy" id="55785"/>
    <lineage>
        <taxon>Eukaryota</taxon>
        <taxon>Metazoa</taxon>
        <taxon>Ecdysozoa</taxon>
        <taxon>Nematoda</taxon>
        <taxon>Chromadorea</taxon>
        <taxon>Rhabditida</taxon>
        <taxon>Tylenchina</taxon>
        <taxon>Panagrolaimomorpha</taxon>
        <taxon>Panagrolaimoidea</taxon>
        <taxon>Panagrolaimidae</taxon>
        <taxon>Panagrolaimus</taxon>
    </lineage>
</organism>
<sequence>ANEDACSDVKAKSEAA</sequence>